<name>A0A5K1BCN2_9MAGN</name>
<dbReference type="Pfam" id="PF04526">
    <property type="entry name" value="DUF568"/>
    <property type="match status" value="1"/>
</dbReference>
<evidence type="ECO:0000256" key="4">
    <source>
        <dbReference type="ARBA" id="ARBA00023136"/>
    </source>
</evidence>
<evidence type="ECO:0000256" key="5">
    <source>
        <dbReference type="SAM" id="SignalP"/>
    </source>
</evidence>
<reference evidence="7" key="1">
    <citation type="submission" date="2019-09" db="EMBL/GenBank/DDBJ databases">
        <authorList>
            <person name="Zhang L."/>
        </authorList>
    </citation>
    <scope>NUCLEOTIDE SEQUENCE</scope>
</reference>
<feature type="domain" description="DOMON" evidence="6">
    <location>
        <begin position="47"/>
        <end position="160"/>
    </location>
</feature>
<dbReference type="GO" id="GO:0016020">
    <property type="term" value="C:membrane"/>
    <property type="evidence" value="ECO:0007669"/>
    <property type="project" value="UniProtKB-SubCell"/>
</dbReference>
<evidence type="ECO:0000256" key="2">
    <source>
        <dbReference type="ARBA" id="ARBA00022448"/>
    </source>
</evidence>
<dbReference type="PANTHER" id="PTHR23130:SF167">
    <property type="entry name" value="CYTOCHROME B561 AND DOMON DOMAIN-CONTAINING PROTEIN"/>
    <property type="match status" value="1"/>
</dbReference>
<sequence length="204" mass="21571">MVRSATCRSLLLLHIVGSVIYASSARTCTSQNFTNKIFGTCIDLPVLNASLHWTYYASNGTVDVAYRATPASGGDWVAWAINPTGQGMVGSQAIVGYVFSDSVNVITTSVVSYTPSMRNGSLSFPVSKIAGEVSGGDIILFATLSLPSNTSTVHQVWQTGPMSERTPSMHPTTGANLLSMGTLDLISGHSTSTSDGDTKTRRKK</sequence>
<keyword evidence="4" id="KW-0472">Membrane</keyword>
<keyword evidence="2" id="KW-0813">Transport</keyword>
<evidence type="ECO:0000313" key="7">
    <source>
        <dbReference type="EMBL" id="VVW12394.1"/>
    </source>
</evidence>
<proteinExistence type="predicted"/>
<feature type="signal peptide" evidence="5">
    <location>
        <begin position="1"/>
        <end position="25"/>
    </location>
</feature>
<evidence type="ECO:0000256" key="3">
    <source>
        <dbReference type="ARBA" id="ARBA00022729"/>
    </source>
</evidence>
<dbReference type="InterPro" id="IPR045265">
    <property type="entry name" value="AIR12_DOMON"/>
</dbReference>
<feature type="non-terminal residue" evidence="7">
    <location>
        <position position="204"/>
    </location>
</feature>
<dbReference type="PROSITE" id="PS50836">
    <property type="entry name" value="DOMON"/>
    <property type="match status" value="1"/>
</dbReference>
<dbReference type="EMBL" id="LR721781">
    <property type="protein sequence ID" value="VVW12394.1"/>
    <property type="molecule type" value="Genomic_DNA"/>
</dbReference>
<comment type="subcellular location">
    <subcellularLocation>
        <location evidence="1">Membrane</location>
    </subcellularLocation>
</comment>
<dbReference type="CDD" id="cd09629">
    <property type="entry name" value="DOMON_CIL1_like"/>
    <property type="match status" value="1"/>
</dbReference>
<dbReference type="InterPro" id="IPR005018">
    <property type="entry name" value="DOMON_domain"/>
</dbReference>
<gene>
    <name evidence="7" type="ORF">NYM_LOCUS16570</name>
</gene>
<feature type="chain" id="PRO_5023831278" description="DOMON domain-containing protein" evidence="5">
    <location>
        <begin position="26"/>
        <end position="204"/>
    </location>
</feature>
<dbReference type="AlphaFoldDB" id="A0A5K1BCN2"/>
<evidence type="ECO:0000256" key="1">
    <source>
        <dbReference type="ARBA" id="ARBA00004370"/>
    </source>
</evidence>
<dbReference type="PANTHER" id="PTHR23130">
    <property type="entry name" value="CYTOCHROME B561 AND DOMON DOMAIN-CONTAINING PROTEIN"/>
    <property type="match status" value="1"/>
</dbReference>
<protein>
    <recommendedName>
        <fullName evidence="6">DOMON domain-containing protein</fullName>
    </recommendedName>
</protein>
<accession>A0A5K1BCN2</accession>
<evidence type="ECO:0000259" key="6">
    <source>
        <dbReference type="PROSITE" id="PS50836"/>
    </source>
</evidence>
<keyword evidence="3 5" id="KW-0732">Signal</keyword>
<organism evidence="7">
    <name type="scientific">Nymphaea colorata</name>
    <name type="common">pocket water lily</name>
    <dbReference type="NCBI Taxonomy" id="210225"/>
    <lineage>
        <taxon>Eukaryota</taxon>
        <taxon>Viridiplantae</taxon>
        <taxon>Streptophyta</taxon>
        <taxon>Embryophyta</taxon>
        <taxon>Tracheophyta</taxon>
        <taxon>Spermatophyta</taxon>
        <taxon>Magnoliopsida</taxon>
        <taxon>Nymphaeales</taxon>
        <taxon>Nymphaeaceae</taxon>
        <taxon>Nymphaea</taxon>
    </lineage>
</organism>